<proteinExistence type="predicted"/>
<name>A0A1G7HYD3_CHIFI</name>
<reference evidence="1 2" key="1">
    <citation type="submission" date="2016-10" db="EMBL/GenBank/DDBJ databases">
        <authorList>
            <person name="de Groot N.N."/>
        </authorList>
    </citation>
    <scope>NUCLEOTIDE SEQUENCE [LARGE SCALE GENOMIC DNA]</scope>
    <source>
        <strain evidence="1 2">DSM 527</strain>
    </source>
</reference>
<accession>A0A1G7HYD3</accession>
<protein>
    <submittedName>
        <fullName evidence="1">Uncharacterized protein</fullName>
    </submittedName>
</protein>
<dbReference type="Proteomes" id="UP000199045">
    <property type="component" value="Unassembled WGS sequence"/>
</dbReference>
<evidence type="ECO:0000313" key="2">
    <source>
        <dbReference type="Proteomes" id="UP000199045"/>
    </source>
</evidence>
<dbReference type="EMBL" id="FNBN01000001">
    <property type="protein sequence ID" value="SDF05492.1"/>
    <property type="molecule type" value="Genomic_DNA"/>
</dbReference>
<dbReference type="STRING" id="104663.SAMN04488121_101648"/>
<sequence length="52" mass="6089">MNTRFIIPKFYQILGFQYASMGLKISKPFSLIEDIYYVIGIKYYVESAAILM</sequence>
<organism evidence="1 2">
    <name type="scientific">Chitinophaga filiformis</name>
    <name type="common">Myxococcus filiformis</name>
    <name type="synonym">Flexibacter filiformis</name>
    <dbReference type="NCBI Taxonomy" id="104663"/>
    <lineage>
        <taxon>Bacteria</taxon>
        <taxon>Pseudomonadati</taxon>
        <taxon>Bacteroidota</taxon>
        <taxon>Chitinophagia</taxon>
        <taxon>Chitinophagales</taxon>
        <taxon>Chitinophagaceae</taxon>
        <taxon>Chitinophaga</taxon>
    </lineage>
</organism>
<evidence type="ECO:0000313" key="1">
    <source>
        <dbReference type="EMBL" id="SDF05492.1"/>
    </source>
</evidence>
<dbReference type="AlphaFoldDB" id="A0A1G7HYD3"/>
<gene>
    <name evidence="1" type="ORF">SAMN04488121_101648</name>
</gene>